<sequence length="451" mass="50221">MPKQELALGELGDISYTAIRKGGKITGYRARARWRRPTDGEILPKERSGKSKGAAKTALKKYVTELNEYAAGGSETITRDTKIPVLADLWLAECELDEGMDDASVERYREEIEPTEMRYRKDGSPDRRVKPDALKIKTAFANISVWELNTPRYDRHEKAILATGAKQKARFHRIIVSGMMDLAVRHGAIKPGDHPVRSLKAIRRERKNPRALEQGQLSELRAQLRAWLRGEAIEGTEAYTHGPARDPDVVRIGDLMLATGARPGEVLGFRKCDIHLPASPGDPWLVDVFGTVKPDRNGKLNRVPHTKTGEDGKRTVILPKFGVAVLAEMGAYEWEPGDESPVFPSRAGTWRWPANFRRSWREARGSKFAWVEPKTFRKTVATVIADEYGHERAGAQLGHTPGSKVTQLSYIQRALLVADSTPALDRFSEIPAVTEEVEVLDMGESDGETVG</sequence>
<gene>
    <name evidence="2" type="ORF">HGA15_32655</name>
</gene>
<evidence type="ECO:0000313" key="2">
    <source>
        <dbReference type="EMBL" id="NKY60806.1"/>
    </source>
</evidence>
<keyword evidence="3" id="KW-1185">Reference proteome</keyword>
<dbReference type="GO" id="GO:0006310">
    <property type="term" value="P:DNA recombination"/>
    <property type="evidence" value="ECO:0007669"/>
    <property type="project" value="UniProtKB-KW"/>
</dbReference>
<protein>
    <recommendedName>
        <fullName evidence="4">Phage integrase family protein</fullName>
    </recommendedName>
</protein>
<evidence type="ECO:0000256" key="1">
    <source>
        <dbReference type="ARBA" id="ARBA00023172"/>
    </source>
</evidence>
<evidence type="ECO:0008006" key="4">
    <source>
        <dbReference type="Google" id="ProtNLM"/>
    </source>
</evidence>
<name>A0A846YMA0_9NOCA</name>
<dbReference type="GO" id="GO:0003677">
    <property type="term" value="F:DNA binding"/>
    <property type="evidence" value="ECO:0007669"/>
    <property type="project" value="InterPro"/>
</dbReference>
<dbReference type="RefSeq" id="WP_062979894.1">
    <property type="nucleotide sequence ID" value="NZ_JAAXOT010000028.1"/>
</dbReference>
<comment type="caution">
    <text evidence="2">The sequence shown here is derived from an EMBL/GenBank/DDBJ whole genome shotgun (WGS) entry which is preliminary data.</text>
</comment>
<evidence type="ECO:0000313" key="3">
    <source>
        <dbReference type="Proteomes" id="UP000570678"/>
    </source>
</evidence>
<dbReference type="Gene3D" id="1.10.443.10">
    <property type="entry name" value="Intergrase catalytic core"/>
    <property type="match status" value="1"/>
</dbReference>
<dbReference type="InterPro" id="IPR013762">
    <property type="entry name" value="Integrase-like_cat_sf"/>
</dbReference>
<dbReference type="InterPro" id="IPR011010">
    <property type="entry name" value="DNA_brk_join_enz"/>
</dbReference>
<dbReference type="GO" id="GO:0015074">
    <property type="term" value="P:DNA integration"/>
    <property type="evidence" value="ECO:0007669"/>
    <property type="project" value="InterPro"/>
</dbReference>
<dbReference type="EMBL" id="JAAXOT010000028">
    <property type="protein sequence ID" value="NKY60806.1"/>
    <property type="molecule type" value="Genomic_DNA"/>
</dbReference>
<reference evidence="2 3" key="1">
    <citation type="submission" date="2020-04" db="EMBL/GenBank/DDBJ databases">
        <title>MicrobeNet Type strains.</title>
        <authorList>
            <person name="Nicholson A.C."/>
        </authorList>
    </citation>
    <scope>NUCLEOTIDE SEQUENCE [LARGE SCALE GENOMIC DNA]</scope>
    <source>
        <strain evidence="2 3">JCM 3332</strain>
    </source>
</reference>
<dbReference type="Proteomes" id="UP000570678">
    <property type="component" value="Unassembled WGS sequence"/>
</dbReference>
<dbReference type="SUPFAM" id="SSF56349">
    <property type="entry name" value="DNA breaking-rejoining enzymes"/>
    <property type="match status" value="1"/>
</dbReference>
<keyword evidence="1" id="KW-0233">DNA recombination</keyword>
<organism evidence="2 3">
    <name type="scientific">Nocardia flavorosea</name>
    <dbReference type="NCBI Taxonomy" id="53429"/>
    <lineage>
        <taxon>Bacteria</taxon>
        <taxon>Bacillati</taxon>
        <taxon>Actinomycetota</taxon>
        <taxon>Actinomycetes</taxon>
        <taxon>Mycobacteriales</taxon>
        <taxon>Nocardiaceae</taxon>
        <taxon>Nocardia</taxon>
    </lineage>
</organism>
<dbReference type="AlphaFoldDB" id="A0A846YMA0"/>
<proteinExistence type="predicted"/>
<accession>A0A846YMA0</accession>